<evidence type="ECO:0000313" key="3">
    <source>
        <dbReference type="Proteomes" id="UP000467637"/>
    </source>
</evidence>
<dbReference type="PANTHER" id="PTHR34047:SF8">
    <property type="entry name" value="PROTEIN YKFC"/>
    <property type="match status" value="1"/>
</dbReference>
<organism evidence="2 3">
    <name type="scientific">Paenibacillus anseongense</name>
    <dbReference type="NCBI Taxonomy" id="2682845"/>
    <lineage>
        <taxon>Bacteria</taxon>
        <taxon>Bacillati</taxon>
        <taxon>Bacillota</taxon>
        <taxon>Bacilli</taxon>
        <taxon>Bacillales</taxon>
        <taxon>Paenibacillaceae</taxon>
        <taxon>Paenibacillus</taxon>
    </lineage>
</organism>
<dbReference type="Pfam" id="PF00078">
    <property type="entry name" value="RVT_1"/>
    <property type="match status" value="1"/>
</dbReference>
<evidence type="ECO:0000313" key="2">
    <source>
        <dbReference type="EMBL" id="MVQ35060.1"/>
    </source>
</evidence>
<dbReference type="InterPro" id="IPR051083">
    <property type="entry name" value="GrpII_Intron_Splice-Mob/Def"/>
</dbReference>
<keyword evidence="3" id="KW-1185">Reference proteome</keyword>
<proteinExistence type="predicted"/>
<dbReference type="InterPro" id="IPR000477">
    <property type="entry name" value="RT_dom"/>
</dbReference>
<dbReference type="SUPFAM" id="SSF56672">
    <property type="entry name" value="DNA/RNA polymerases"/>
    <property type="match status" value="1"/>
</dbReference>
<accession>A0ABW9U730</accession>
<feature type="domain" description="Reverse transcriptase" evidence="1">
    <location>
        <begin position="1"/>
        <end position="134"/>
    </location>
</feature>
<dbReference type="Proteomes" id="UP000467637">
    <property type="component" value="Unassembled WGS sequence"/>
</dbReference>
<protein>
    <recommendedName>
        <fullName evidence="1">Reverse transcriptase domain-containing protein</fullName>
    </recommendedName>
</protein>
<comment type="caution">
    <text evidence="2">The sequence shown here is derived from an EMBL/GenBank/DDBJ whole genome shotgun (WGS) entry which is preliminary data.</text>
</comment>
<sequence>MIRHTVWDKFAKQNEVQSRSAHDAIKKSQNNIGEGYKYVVDMDLEKYFDTVNQSKLVEVLSRTIKDGRVISLIHKYLKSVVIVKQQFEETEIGVPQGGNLSPILSNIMLNKMDKELVRRGHKFVRYADDLLSSG</sequence>
<gene>
    <name evidence="2" type="ORF">GON05_10385</name>
</gene>
<dbReference type="InterPro" id="IPR043502">
    <property type="entry name" value="DNA/RNA_pol_sf"/>
</dbReference>
<dbReference type="PROSITE" id="PS50878">
    <property type="entry name" value="RT_POL"/>
    <property type="match status" value="1"/>
</dbReference>
<evidence type="ECO:0000259" key="1">
    <source>
        <dbReference type="PROSITE" id="PS50878"/>
    </source>
</evidence>
<dbReference type="PANTHER" id="PTHR34047">
    <property type="entry name" value="NUCLEAR INTRON MATURASE 1, MITOCHONDRIAL-RELATED"/>
    <property type="match status" value="1"/>
</dbReference>
<reference evidence="2 3" key="1">
    <citation type="submission" date="2019-12" db="EMBL/GenBank/DDBJ databases">
        <authorList>
            <person name="Huq M.A."/>
        </authorList>
    </citation>
    <scope>NUCLEOTIDE SEQUENCE [LARGE SCALE GENOMIC DNA]</scope>
    <source>
        <strain evidence="2 3">MAH-34</strain>
    </source>
</reference>
<name>A0ABW9U730_9BACL</name>
<dbReference type="EMBL" id="WSEM01000008">
    <property type="protein sequence ID" value="MVQ35060.1"/>
    <property type="molecule type" value="Genomic_DNA"/>
</dbReference>
<dbReference type="CDD" id="cd01651">
    <property type="entry name" value="RT_G2_intron"/>
    <property type="match status" value="1"/>
</dbReference>